<dbReference type="Gene3D" id="1.10.10.60">
    <property type="entry name" value="Homeodomain-like"/>
    <property type="match status" value="1"/>
</dbReference>
<dbReference type="GO" id="GO:0043565">
    <property type="term" value="F:sequence-specific DNA binding"/>
    <property type="evidence" value="ECO:0007669"/>
    <property type="project" value="InterPro"/>
</dbReference>
<evidence type="ECO:0000313" key="6">
    <source>
        <dbReference type="Proteomes" id="UP000182486"/>
    </source>
</evidence>
<evidence type="ECO:0000256" key="2">
    <source>
        <dbReference type="ARBA" id="ARBA00023125"/>
    </source>
</evidence>
<evidence type="ECO:0000256" key="3">
    <source>
        <dbReference type="ARBA" id="ARBA00023163"/>
    </source>
</evidence>
<dbReference type="SUPFAM" id="SSF46689">
    <property type="entry name" value="Homeodomain-like"/>
    <property type="match status" value="1"/>
</dbReference>
<dbReference type="InterPro" id="IPR009057">
    <property type="entry name" value="Homeodomain-like_sf"/>
</dbReference>
<keyword evidence="1" id="KW-0805">Transcription regulation</keyword>
<dbReference type="PANTHER" id="PTHR46796">
    <property type="entry name" value="HTH-TYPE TRANSCRIPTIONAL ACTIVATOR RHAS-RELATED"/>
    <property type="match status" value="1"/>
</dbReference>
<dbReference type="Pfam" id="PF12833">
    <property type="entry name" value="HTH_18"/>
    <property type="match status" value="1"/>
</dbReference>
<proteinExistence type="predicted"/>
<dbReference type="EMBL" id="MEIA01000215">
    <property type="protein sequence ID" value="OJF12531.1"/>
    <property type="molecule type" value="Genomic_DNA"/>
</dbReference>
<dbReference type="Proteomes" id="UP000182486">
    <property type="component" value="Unassembled WGS sequence"/>
</dbReference>
<dbReference type="PROSITE" id="PS01124">
    <property type="entry name" value="HTH_ARAC_FAMILY_2"/>
    <property type="match status" value="1"/>
</dbReference>
<accession>A0A1K0GTB7</accession>
<sequence length="265" mass="28710">MALWTRLVDYAERIDGEVCRREAAPAGVPLILSWSGTVTVPGTGGFTRGFVAGPTDRWTDTVCRGDAAGVQVDLTWTAARAVLGLPLIELRHTTVAVEDMWGASGRRLVEQLAEELTPAGRRRLVEVFLRRRAETSVPALVTSAAAILDQQAGRISVADLAAELGCGRQYLHRQVSRHLGLAPHTLARLVRFRSALTALRTSQHSTGWAGLAADYGYYDQSHLYREFRELAGVTPGQARATWRLAPVKATSVHDEAFGDAVASSP</sequence>
<feature type="domain" description="HTH araC/xylS-type" evidence="4">
    <location>
        <begin position="142"/>
        <end position="241"/>
    </location>
</feature>
<gene>
    <name evidence="5" type="ORF">BG844_20175</name>
</gene>
<dbReference type="PANTHER" id="PTHR46796:SF15">
    <property type="entry name" value="BLL1074 PROTEIN"/>
    <property type="match status" value="1"/>
</dbReference>
<keyword evidence="2" id="KW-0238">DNA-binding</keyword>
<dbReference type="SMART" id="SM00342">
    <property type="entry name" value="HTH_ARAC"/>
    <property type="match status" value="1"/>
</dbReference>
<reference evidence="5 6" key="1">
    <citation type="submission" date="2016-09" db="EMBL/GenBank/DDBJ databases">
        <title>Couchioplanes caeruleus draft genome sequence.</title>
        <authorList>
            <person name="Sheehan J."/>
            <person name="Caffrey P."/>
        </authorList>
    </citation>
    <scope>NUCLEOTIDE SEQUENCE [LARGE SCALE GENOMIC DNA]</scope>
    <source>
        <strain evidence="5 6">DSM 43634</strain>
    </source>
</reference>
<name>A0A1K0GTB7_9ACTN</name>
<keyword evidence="6" id="KW-1185">Reference proteome</keyword>
<comment type="caution">
    <text evidence="5">The sequence shown here is derived from an EMBL/GenBank/DDBJ whole genome shotgun (WGS) entry which is preliminary data.</text>
</comment>
<dbReference type="GO" id="GO:0003700">
    <property type="term" value="F:DNA-binding transcription factor activity"/>
    <property type="evidence" value="ECO:0007669"/>
    <property type="project" value="InterPro"/>
</dbReference>
<keyword evidence="3" id="KW-0804">Transcription</keyword>
<dbReference type="InterPro" id="IPR050204">
    <property type="entry name" value="AraC_XylS_family_regulators"/>
</dbReference>
<organism evidence="5 6">
    <name type="scientific">Couchioplanes caeruleus subsp. caeruleus</name>
    <dbReference type="NCBI Taxonomy" id="56427"/>
    <lineage>
        <taxon>Bacteria</taxon>
        <taxon>Bacillati</taxon>
        <taxon>Actinomycetota</taxon>
        <taxon>Actinomycetes</taxon>
        <taxon>Micromonosporales</taxon>
        <taxon>Micromonosporaceae</taxon>
        <taxon>Couchioplanes</taxon>
    </lineage>
</organism>
<dbReference type="InterPro" id="IPR018060">
    <property type="entry name" value="HTH_AraC"/>
</dbReference>
<protein>
    <recommendedName>
        <fullName evidence="4">HTH araC/xylS-type domain-containing protein</fullName>
    </recommendedName>
</protein>
<dbReference type="AlphaFoldDB" id="A0A1K0GTB7"/>
<evidence type="ECO:0000256" key="1">
    <source>
        <dbReference type="ARBA" id="ARBA00023015"/>
    </source>
</evidence>
<evidence type="ECO:0000313" key="5">
    <source>
        <dbReference type="EMBL" id="OJF12531.1"/>
    </source>
</evidence>
<evidence type="ECO:0000259" key="4">
    <source>
        <dbReference type="PROSITE" id="PS01124"/>
    </source>
</evidence>